<dbReference type="InterPro" id="IPR024535">
    <property type="entry name" value="RHGA/B-epi-like_pectate_lyase"/>
</dbReference>
<dbReference type="SUPFAM" id="SSF51126">
    <property type="entry name" value="Pectin lyase-like"/>
    <property type="match status" value="2"/>
</dbReference>
<comment type="caution">
    <text evidence="3">The sequence shown here is derived from an EMBL/GenBank/DDBJ whole genome shotgun (WGS) entry which is preliminary data.</text>
</comment>
<feature type="signal peptide" evidence="1">
    <location>
        <begin position="1"/>
        <end position="25"/>
    </location>
</feature>
<evidence type="ECO:0000259" key="2">
    <source>
        <dbReference type="Pfam" id="PF12708"/>
    </source>
</evidence>
<dbReference type="InterPro" id="IPR006626">
    <property type="entry name" value="PbH1"/>
</dbReference>
<name>A0ABW9XNV0_9BACL</name>
<proteinExistence type="predicted"/>
<dbReference type="InterPro" id="IPR011050">
    <property type="entry name" value="Pectin_lyase_fold/virulence"/>
</dbReference>
<dbReference type="Gene3D" id="2.160.20.10">
    <property type="entry name" value="Single-stranded right-handed beta-helix, Pectin lyase-like"/>
    <property type="match status" value="1"/>
</dbReference>
<accession>A0ABW9XNV0</accession>
<dbReference type="InterPro" id="IPR012334">
    <property type="entry name" value="Pectin_lyas_fold"/>
</dbReference>
<reference evidence="3 4" key="1">
    <citation type="submission" date="2020-01" db="EMBL/GenBank/DDBJ databases">
        <title>Paenibacillus soybeanensis sp. nov. isolated from the nodules of soybean (Glycine max(L.) Merr).</title>
        <authorList>
            <person name="Wang H."/>
        </authorList>
    </citation>
    <scope>NUCLEOTIDE SEQUENCE [LARGE SCALE GENOMIC DNA]</scope>
    <source>
        <strain evidence="3 4">T1</strain>
    </source>
</reference>
<dbReference type="EMBL" id="JAAAMV010000005">
    <property type="protein sequence ID" value="NBD24198.1"/>
    <property type="molecule type" value="Genomic_DNA"/>
</dbReference>
<sequence length="442" mass="47484">MKFRTCSVVIALLLVLILDGKPLHAAAPVAEVYSVSVKETGAAGDGATDDSAAIQSALDLVASRPGGGIVVVPPGVYRIDLAQSLVVKSNVKLLGIHNPTLSMHNFSSSYAFGYETLSIMGSRIVIDGITIEGNDSIIRGIGIHSGSSQVKVVNSTIRNISQSEDTDSPLYSALVSGILIYSQTSDVIIDHSTIDHVRAIHRNPVARGIMVLAEEHLPVAQRVNITYNSISNITPREDADGIHFDEQPPGSLNSNSLVDHNTFDHVAKRAIKIAAPGVVVSNNHIMNSYLNDNAYLFPNDTPLPQDMFAGISVYADNVTVKGNLIEGTGCYYAAIEADQGTLHHINIKNNTISNGKQAKIKDSNGIRIGRIHDFLIMGNAVSNMQTGVFSPLTLDQNGIIAHNTIHAVDFGVRFSNPEKKLYPSVKVTQNTIMARQHSIIVE</sequence>
<dbReference type="Pfam" id="PF12708">
    <property type="entry name" value="Pect-lyase_RHGA_epim"/>
    <property type="match status" value="1"/>
</dbReference>
<dbReference type="Proteomes" id="UP000665561">
    <property type="component" value="Unassembled WGS sequence"/>
</dbReference>
<keyword evidence="4" id="KW-1185">Reference proteome</keyword>
<gene>
    <name evidence="3" type="ORF">GT019_09955</name>
</gene>
<feature type="chain" id="PRO_5046324711" description="Rhamnogalacturonase A/B/Epimerase-like pectate lyase domain-containing protein" evidence="1">
    <location>
        <begin position="26"/>
        <end position="442"/>
    </location>
</feature>
<dbReference type="SMART" id="SM00710">
    <property type="entry name" value="PbH1"/>
    <property type="match status" value="9"/>
</dbReference>
<evidence type="ECO:0000313" key="3">
    <source>
        <dbReference type="EMBL" id="NBD24198.1"/>
    </source>
</evidence>
<evidence type="ECO:0000256" key="1">
    <source>
        <dbReference type="SAM" id="SignalP"/>
    </source>
</evidence>
<evidence type="ECO:0000313" key="4">
    <source>
        <dbReference type="Proteomes" id="UP000665561"/>
    </source>
</evidence>
<dbReference type="RefSeq" id="WP_161743002.1">
    <property type="nucleotide sequence ID" value="NZ_JAAAMV010000005.1"/>
</dbReference>
<organism evidence="3 4">
    <name type="scientific">Paenibacillus glycinis</name>
    <dbReference type="NCBI Taxonomy" id="2697035"/>
    <lineage>
        <taxon>Bacteria</taxon>
        <taxon>Bacillati</taxon>
        <taxon>Bacillota</taxon>
        <taxon>Bacilli</taxon>
        <taxon>Bacillales</taxon>
        <taxon>Paenibacillaceae</taxon>
        <taxon>Paenibacillus</taxon>
    </lineage>
</organism>
<protein>
    <recommendedName>
        <fullName evidence="2">Rhamnogalacturonase A/B/Epimerase-like pectate lyase domain-containing protein</fullName>
    </recommendedName>
</protein>
<feature type="domain" description="Rhamnogalacturonase A/B/Epimerase-like pectate lyase" evidence="2">
    <location>
        <begin position="35"/>
        <end position="288"/>
    </location>
</feature>
<keyword evidence="1" id="KW-0732">Signal</keyword>